<reference evidence="1 2" key="1">
    <citation type="submission" date="2012-05" db="EMBL/GenBank/DDBJ databases">
        <title>The Genome Sequence of Sutterella wadsworthensis 2_1_59BFAA.</title>
        <authorList>
            <consortium name="The Broad Institute Genome Sequencing Platform"/>
            <person name="Earl A."/>
            <person name="Ward D."/>
            <person name="Feldgarden M."/>
            <person name="Gevers D."/>
            <person name="Daigneault M."/>
            <person name="Strauss J."/>
            <person name="Allen-Vercoe E."/>
            <person name="Walker B."/>
            <person name="Young S.K."/>
            <person name="Zeng Q."/>
            <person name="Gargeya S."/>
            <person name="Fitzgerald M."/>
            <person name="Haas B."/>
            <person name="Abouelleil A."/>
            <person name="Alvarado L."/>
            <person name="Arachchi H.M."/>
            <person name="Berlin A.M."/>
            <person name="Chapman S.B."/>
            <person name="Goldberg J."/>
            <person name="Griggs A."/>
            <person name="Gujja S."/>
            <person name="Hansen M."/>
            <person name="Howarth C."/>
            <person name="Imamovic A."/>
            <person name="Larimer J."/>
            <person name="McCowen C."/>
            <person name="Montmayeur A."/>
            <person name="Murphy C."/>
            <person name="Neiman D."/>
            <person name="Pearson M."/>
            <person name="Priest M."/>
            <person name="Roberts A."/>
            <person name="Saif S."/>
            <person name="Shea T."/>
            <person name="Sisk P."/>
            <person name="Sykes S."/>
            <person name="Wortman J."/>
            <person name="Nusbaum C."/>
            <person name="Birren B."/>
        </authorList>
    </citation>
    <scope>NUCLEOTIDE SEQUENCE [LARGE SCALE GENOMIC DNA]</scope>
    <source>
        <strain evidence="1 2">2_1_59BFAA</strain>
    </source>
</reference>
<dbReference type="Proteomes" id="UP000005835">
    <property type="component" value="Unassembled WGS sequence"/>
</dbReference>
<dbReference type="Gene3D" id="1.10.10.10">
    <property type="entry name" value="Winged helix-like DNA-binding domain superfamily/Winged helix DNA-binding domain"/>
    <property type="match status" value="1"/>
</dbReference>
<comment type="caution">
    <text evidence="1">The sequence shown here is derived from an EMBL/GenBank/DDBJ whole genome shotgun (WGS) entry which is preliminary data.</text>
</comment>
<gene>
    <name evidence="1" type="ORF">HMPREF9465_00881</name>
</gene>
<dbReference type="AlphaFoldDB" id="K1JUT3"/>
<organism evidence="1 2">
    <name type="scientific">Sutterella wadsworthensis 2_1_59BFAA</name>
    <dbReference type="NCBI Taxonomy" id="742823"/>
    <lineage>
        <taxon>Bacteria</taxon>
        <taxon>Pseudomonadati</taxon>
        <taxon>Pseudomonadota</taxon>
        <taxon>Betaproteobacteria</taxon>
        <taxon>Burkholderiales</taxon>
        <taxon>Sutterellaceae</taxon>
        <taxon>Sutterella</taxon>
    </lineage>
</organism>
<dbReference type="RefSeq" id="WP_005434530.1">
    <property type="nucleotide sequence ID" value="NZ_JH815515.1"/>
</dbReference>
<accession>K1JUT3</accession>
<evidence type="ECO:0000313" key="2">
    <source>
        <dbReference type="Proteomes" id="UP000005835"/>
    </source>
</evidence>
<proteinExistence type="predicted"/>
<evidence type="ECO:0000313" key="1">
    <source>
        <dbReference type="EMBL" id="EKB31482.1"/>
    </source>
</evidence>
<protein>
    <submittedName>
        <fullName evidence="1">Uncharacterized protein</fullName>
    </submittedName>
</protein>
<dbReference type="PATRIC" id="fig|742823.3.peg.888"/>
<dbReference type="InterPro" id="IPR036388">
    <property type="entry name" value="WH-like_DNA-bd_sf"/>
</dbReference>
<keyword evidence="2" id="KW-1185">Reference proteome</keyword>
<dbReference type="STRING" id="742823.HMPREF9465_00881"/>
<dbReference type="EMBL" id="ADMG01000023">
    <property type="protein sequence ID" value="EKB31482.1"/>
    <property type="molecule type" value="Genomic_DNA"/>
</dbReference>
<dbReference type="HOGENOM" id="CLU_1795496_0_0_4"/>
<name>K1JUT3_9BURK</name>
<sequence>MVIIEKEFFRLLRLWASLRRKGRIPTVKSPTFVIMQMMRLAQGSPDAEEEANPFAEKRQPRITPSAEELRANEQVADDLDTAFASSELPMIAKAVIRARYFEHLEPEDIEQRLHLGRNTFRFHHYAAVCELKRIFDCIREKRVV</sequence>